<evidence type="ECO:0008006" key="3">
    <source>
        <dbReference type="Google" id="ProtNLM"/>
    </source>
</evidence>
<proteinExistence type="predicted"/>
<dbReference type="EMBL" id="MHTV01000007">
    <property type="protein sequence ID" value="OHA67579.1"/>
    <property type="molecule type" value="Genomic_DNA"/>
</dbReference>
<accession>A0A1G2R5B5</accession>
<dbReference type="Proteomes" id="UP000178092">
    <property type="component" value="Unassembled WGS sequence"/>
</dbReference>
<evidence type="ECO:0000313" key="1">
    <source>
        <dbReference type="EMBL" id="OHA67579.1"/>
    </source>
</evidence>
<reference evidence="1 2" key="1">
    <citation type="journal article" date="2016" name="Nat. Commun.">
        <title>Thousands of microbial genomes shed light on interconnected biogeochemical processes in an aquifer system.</title>
        <authorList>
            <person name="Anantharaman K."/>
            <person name="Brown C.T."/>
            <person name="Hug L.A."/>
            <person name="Sharon I."/>
            <person name="Castelle C.J."/>
            <person name="Probst A.J."/>
            <person name="Thomas B.C."/>
            <person name="Singh A."/>
            <person name="Wilkins M.J."/>
            <person name="Karaoz U."/>
            <person name="Brodie E.L."/>
            <person name="Williams K.H."/>
            <person name="Hubbard S.S."/>
            <person name="Banfield J.F."/>
        </authorList>
    </citation>
    <scope>NUCLEOTIDE SEQUENCE [LARGE SCALE GENOMIC DNA]</scope>
</reference>
<dbReference type="AlphaFoldDB" id="A0A1G2R5B5"/>
<comment type="caution">
    <text evidence="1">The sequence shown here is derived from an EMBL/GenBank/DDBJ whole genome shotgun (WGS) entry which is preliminary data.</text>
</comment>
<evidence type="ECO:0000313" key="2">
    <source>
        <dbReference type="Proteomes" id="UP000178092"/>
    </source>
</evidence>
<sequence>MLLVFLSIALLSRNVNGGVEKYVLTNMNDLSTKKVAPKFSYAGEGMTTTSRESSCAVCGERIATPSVRTSRVVIKGTDGMPKVYHARCVPLAEMKEDM</sequence>
<gene>
    <name evidence="1" type="ORF">A3C04_00975</name>
</gene>
<organism evidence="1 2">
    <name type="scientific">Candidatus Wildermuthbacteria bacterium RIFCSPHIGHO2_02_FULL_45_25</name>
    <dbReference type="NCBI Taxonomy" id="1802450"/>
    <lineage>
        <taxon>Bacteria</taxon>
        <taxon>Candidatus Wildermuthiibacteriota</taxon>
    </lineage>
</organism>
<name>A0A1G2R5B5_9BACT</name>
<protein>
    <recommendedName>
        <fullName evidence="3">PARP-type domain-containing protein</fullName>
    </recommendedName>
</protein>